<accession>A0AA51X7N4</accession>
<proteinExistence type="predicted"/>
<dbReference type="KEGG" id="plei:Q9312_03880"/>
<reference evidence="1 2" key="1">
    <citation type="submission" date="2023-08" db="EMBL/GenBank/DDBJ databases">
        <title>Pleionea litopenaei sp. nov., isolated from stomach of juvenile Litopenaeus vannamei.</title>
        <authorList>
            <person name="Rho A.M."/>
            <person name="Hwang C.Y."/>
        </authorList>
    </citation>
    <scope>NUCLEOTIDE SEQUENCE [LARGE SCALE GENOMIC DNA]</scope>
    <source>
        <strain evidence="1 2">HL-JVS1</strain>
    </source>
</reference>
<sequence length="238" mass="26584">MGKVIKGLATTILLIQIIFLSGCATVGSMSRPMNYQAPIPDENLTTNLLSGMSAPTDVDQSIRQLLNAKVRLPKLNRIAIVKLNSSQINEGFIELNSDTFQTFISPLRESPHIYDAAYLPTLLMPVNKDMIELRKASALFQADLLLVYRSQCRSFNDYKIFANNHTKAYCDLESLLIDVRSGLVVATAVSRKHWIAKELKDDVDFYETILKAQSHTINLALKDIAELTVARVSQLVMP</sequence>
<gene>
    <name evidence="1" type="ORF">Q9312_03880</name>
</gene>
<protein>
    <submittedName>
        <fullName evidence="1">Uncharacterized protein</fullName>
    </submittedName>
</protein>
<dbReference type="Proteomes" id="UP001239782">
    <property type="component" value="Chromosome"/>
</dbReference>
<evidence type="ECO:0000313" key="1">
    <source>
        <dbReference type="EMBL" id="WMS88061.1"/>
    </source>
</evidence>
<organism evidence="1 2">
    <name type="scientific">Pleionea litopenaei</name>
    <dbReference type="NCBI Taxonomy" id="3070815"/>
    <lineage>
        <taxon>Bacteria</taxon>
        <taxon>Pseudomonadati</taxon>
        <taxon>Pseudomonadota</taxon>
        <taxon>Gammaproteobacteria</taxon>
        <taxon>Oceanospirillales</taxon>
        <taxon>Pleioneaceae</taxon>
        <taxon>Pleionea</taxon>
    </lineage>
</organism>
<keyword evidence="2" id="KW-1185">Reference proteome</keyword>
<dbReference type="EMBL" id="CP133548">
    <property type="protein sequence ID" value="WMS88061.1"/>
    <property type="molecule type" value="Genomic_DNA"/>
</dbReference>
<dbReference type="PROSITE" id="PS51257">
    <property type="entry name" value="PROKAR_LIPOPROTEIN"/>
    <property type="match status" value="1"/>
</dbReference>
<name>A0AA51X7N4_9GAMM</name>
<evidence type="ECO:0000313" key="2">
    <source>
        <dbReference type="Proteomes" id="UP001239782"/>
    </source>
</evidence>
<dbReference type="RefSeq" id="WP_309203253.1">
    <property type="nucleotide sequence ID" value="NZ_CP133548.1"/>
</dbReference>
<dbReference type="AlphaFoldDB" id="A0AA51X7N4"/>